<dbReference type="Gramene" id="KGN56041">
    <property type="protein sequence ID" value="KGN56041"/>
    <property type="gene ID" value="Csa_3G055960"/>
</dbReference>
<dbReference type="Proteomes" id="UP000029981">
    <property type="component" value="Chromosome 3"/>
</dbReference>
<organism evidence="1 2">
    <name type="scientific">Cucumis sativus</name>
    <name type="common">Cucumber</name>
    <dbReference type="NCBI Taxonomy" id="3659"/>
    <lineage>
        <taxon>Eukaryota</taxon>
        <taxon>Viridiplantae</taxon>
        <taxon>Streptophyta</taxon>
        <taxon>Embryophyta</taxon>
        <taxon>Tracheophyta</taxon>
        <taxon>Spermatophyta</taxon>
        <taxon>Magnoliopsida</taxon>
        <taxon>eudicotyledons</taxon>
        <taxon>Gunneridae</taxon>
        <taxon>Pentapetalae</taxon>
        <taxon>rosids</taxon>
        <taxon>fabids</taxon>
        <taxon>Cucurbitales</taxon>
        <taxon>Cucurbitaceae</taxon>
        <taxon>Benincaseae</taxon>
        <taxon>Cucumis</taxon>
    </lineage>
</organism>
<reference evidence="1 2" key="1">
    <citation type="journal article" date="2009" name="Nat. Genet.">
        <title>The genome of the cucumber, Cucumis sativus L.</title>
        <authorList>
            <person name="Huang S."/>
            <person name="Li R."/>
            <person name="Zhang Z."/>
            <person name="Li L."/>
            <person name="Gu X."/>
            <person name="Fan W."/>
            <person name="Lucas W.J."/>
            <person name="Wang X."/>
            <person name="Xie B."/>
            <person name="Ni P."/>
            <person name="Ren Y."/>
            <person name="Zhu H."/>
            <person name="Li J."/>
            <person name="Lin K."/>
            <person name="Jin W."/>
            <person name="Fei Z."/>
            <person name="Li G."/>
            <person name="Staub J."/>
            <person name="Kilian A."/>
            <person name="van der Vossen E.A."/>
            <person name="Wu Y."/>
            <person name="Guo J."/>
            <person name="He J."/>
            <person name="Jia Z."/>
            <person name="Ren Y."/>
            <person name="Tian G."/>
            <person name="Lu Y."/>
            <person name="Ruan J."/>
            <person name="Qian W."/>
            <person name="Wang M."/>
            <person name="Huang Q."/>
            <person name="Li B."/>
            <person name="Xuan Z."/>
            <person name="Cao J."/>
            <person name="Asan"/>
            <person name="Wu Z."/>
            <person name="Zhang J."/>
            <person name="Cai Q."/>
            <person name="Bai Y."/>
            <person name="Zhao B."/>
            <person name="Han Y."/>
            <person name="Li Y."/>
            <person name="Li X."/>
            <person name="Wang S."/>
            <person name="Shi Q."/>
            <person name="Liu S."/>
            <person name="Cho W.K."/>
            <person name="Kim J.Y."/>
            <person name="Xu Y."/>
            <person name="Heller-Uszynska K."/>
            <person name="Miao H."/>
            <person name="Cheng Z."/>
            <person name="Zhang S."/>
            <person name="Wu J."/>
            <person name="Yang Y."/>
            <person name="Kang H."/>
            <person name="Li M."/>
            <person name="Liang H."/>
            <person name="Ren X."/>
            <person name="Shi Z."/>
            <person name="Wen M."/>
            <person name="Jian M."/>
            <person name="Yang H."/>
            <person name="Zhang G."/>
            <person name="Yang Z."/>
            <person name="Chen R."/>
            <person name="Liu S."/>
            <person name="Li J."/>
            <person name="Ma L."/>
            <person name="Liu H."/>
            <person name="Zhou Y."/>
            <person name="Zhao J."/>
            <person name="Fang X."/>
            <person name="Li G."/>
            <person name="Fang L."/>
            <person name="Li Y."/>
            <person name="Liu D."/>
            <person name="Zheng H."/>
            <person name="Zhang Y."/>
            <person name="Qin N."/>
            <person name="Li Z."/>
            <person name="Yang G."/>
            <person name="Yang S."/>
            <person name="Bolund L."/>
            <person name="Kristiansen K."/>
            <person name="Zheng H."/>
            <person name="Li S."/>
            <person name="Zhang X."/>
            <person name="Yang H."/>
            <person name="Wang J."/>
            <person name="Sun R."/>
            <person name="Zhang B."/>
            <person name="Jiang S."/>
            <person name="Wang J."/>
            <person name="Du Y."/>
            <person name="Li S."/>
        </authorList>
    </citation>
    <scope>NUCLEOTIDE SEQUENCE [LARGE SCALE GENOMIC DNA]</scope>
    <source>
        <strain evidence="2">cv. 9930</strain>
    </source>
</reference>
<sequence length="53" mass="5848">MAAYTQVHAVDEIYIIHISYMNVKQNKAAELCSLLLPLTPSTSTAAYKRSGFS</sequence>
<dbReference type="EMBL" id="CM002924">
    <property type="protein sequence ID" value="KGN56041.1"/>
    <property type="molecule type" value="Genomic_DNA"/>
</dbReference>
<dbReference type="AlphaFoldDB" id="A0A0A0L7G5"/>
<evidence type="ECO:0000313" key="1">
    <source>
        <dbReference type="EMBL" id="KGN56041.1"/>
    </source>
</evidence>
<name>A0A0A0L7G5_CUCSA</name>
<reference evidence="1 2" key="4">
    <citation type="journal article" date="2011" name="BMC Genomics">
        <title>RNA-Seq improves annotation of protein-coding genes in the cucumber genome.</title>
        <authorList>
            <person name="Li Z."/>
            <person name="Zhang Z."/>
            <person name="Yan P."/>
            <person name="Huang S."/>
            <person name="Fei Z."/>
            <person name="Lin K."/>
        </authorList>
    </citation>
    <scope>NUCLEOTIDE SEQUENCE [LARGE SCALE GENOMIC DNA]</scope>
    <source>
        <strain evidence="2">cv. 9930</strain>
    </source>
</reference>
<proteinExistence type="predicted"/>
<keyword evidence="2" id="KW-1185">Reference proteome</keyword>
<reference evidence="1 2" key="2">
    <citation type="journal article" date="2009" name="PLoS ONE">
        <title>An integrated genetic and cytogenetic map of the cucumber genome.</title>
        <authorList>
            <person name="Ren Y."/>
            <person name="Zhang Z."/>
            <person name="Liu J."/>
            <person name="Staub J.E."/>
            <person name="Han Y."/>
            <person name="Cheng Z."/>
            <person name="Li X."/>
            <person name="Lu J."/>
            <person name="Miao H."/>
            <person name="Kang H."/>
            <person name="Xie B."/>
            <person name="Gu X."/>
            <person name="Wang X."/>
            <person name="Du Y."/>
            <person name="Jin W."/>
            <person name="Huang S."/>
        </authorList>
    </citation>
    <scope>NUCLEOTIDE SEQUENCE [LARGE SCALE GENOMIC DNA]</scope>
    <source>
        <strain evidence="2">cv. 9930</strain>
    </source>
</reference>
<evidence type="ECO:0000313" key="2">
    <source>
        <dbReference type="Proteomes" id="UP000029981"/>
    </source>
</evidence>
<reference evidence="1 2" key="3">
    <citation type="journal article" date="2010" name="BMC Genomics">
        <title>Transcriptome sequencing and comparative analysis of cucumber flowers with different sex types.</title>
        <authorList>
            <person name="Guo S."/>
            <person name="Zheng Y."/>
            <person name="Joung J.G."/>
            <person name="Liu S."/>
            <person name="Zhang Z."/>
            <person name="Crasta O.R."/>
            <person name="Sobral B.W."/>
            <person name="Xu Y."/>
            <person name="Huang S."/>
            <person name="Fei Z."/>
        </authorList>
    </citation>
    <scope>NUCLEOTIDE SEQUENCE [LARGE SCALE GENOMIC DNA]</scope>
    <source>
        <strain evidence="2">cv. 9930</strain>
    </source>
</reference>
<gene>
    <name evidence="1" type="ORF">Csa_3G055960</name>
</gene>
<protein>
    <submittedName>
        <fullName evidence="1">Uncharacterized protein</fullName>
    </submittedName>
</protein>
<accession>A0A0A0L7G5</accession>